<evidence type="ECO:0000313" key="5">
    <source>
        <dbReference type="EMBL" id="KAH3707082.1"/>
    </source>
</evidence>
<dbReference type="Proteomes" id="UP000828390">
    <property type="component" value="Unassembled WGS sequence"/>
</dbReference>
<dbReference type="EMBL" id="JAIWYP010000014">
    <property type="protein sequence ID" value="KAH3707082.1"/>
    <property type="molecule type" value="Genomic_DNA"/>
</dbReference>
<dbReference type="Gene3D" id="3.40.50.300">
    <property type="entry name" value="P-loop containing nucleotide triphosphate hydrolases"/>
    <property type="match status" value="1"/>
</dbReference>
<dbReference type="GO" id="GO:0005524">
    <property type="term" value="F:ATP binding"/>
    <property type="evidence" value="ECO:0007669"/>
    <property type="project" value="UniProtKB-KW"/>
</dbReference>
<dbReference type="SUPFAM" id="SSF52540">
    <property type="entry name" value="P-loop containing nucleoside triphosphate hydrolases"/>
    <property type="match status" value="1"/>
</dbReference>
<organism evidence="5 6">
    <name type="scientific">Dreissena polymorpha</name>
    <name type="common">Zebra mussel</name>
    <name type="synonym">Mytilus polymorpha</name>
    <dbReference type="NCBI Taxonomy" id="45954"/>
    <lineage>
        <taxon>Eukaryota</taxon>
        <taxon>Metazoa</taxon>
        <taxon>Spiralia</taxon>
        <taxon>Lophotrochozoa</taxon>
        <taxon>Mollusca</taxon>
        <taxon>Bivalvia</taxon>
        <taxon>Autobranchia</taxon>
        <taxon>Heteroconchia</taxon>
        <taxon>Euheterodonta</taxon>
        <taxon>Imparidentia</taxon>
        <taxon>Neoheterodontei</taxon>
        <taxon>Myida</taxon>
        <taxon>Dreissenoidea</taxon>
        <taxon>Dreissenidae</taxon>
        <taxon>Dreissena</taxon>
    </lineage>
</organism>
<keyword evidence="1" id="KW-0547">Nucleotide-binding</keyword>
<comment type="similarity">
    <text evidence="3">Belongs to the KTI12 family.</text>
</comment>
<dbReference type="AlphaFoldDB" id="A0A9D3YYH9"/>
<proteinExistence type="inferred from homology"/>
<keyword evidence="6" id="KW-1185">Reference proteome</keyword>
<accession>A0A9D3YYH9</accession>
<evidence type="ECO:0000256" key="4">
    <source>
        <dbReference type="ARBA" id="ARBA00026170"/>
    </source>
</evidence>
<name>A0A9D3YYH9_DREPO</name>
<reference evidence="5" key="1">
    <citation type="journal article" date="2019" name="bioRxiv">
        <title>The Genome of the Zebra Mussel, Dreissena polymorpha: A Resource for Invasive Species Research.</title>
        <authorList>
            <person name="McCartney M.A."/>
            <person name="Auch B."/>
            <person name="Kono T."/>
            <person name="Mallez S."/>
            <person name="Zhang Y."/>
            <person name="Obille A."/>
            <person name="Becker A."/>
            <person name="Abrahante J.E."/>
            <person name="Garbe J."/>
            <person name="Badalamenti J.P."/>
            <person name="Herman A."/>
            <person name="Mangelson H."/>
            <person name="Liachko I."/>
            <person name="Sullivan S."/>
            <person name="Sone E.D."/>
            <person name="Koren S."/>
            <person name="Silverstein K.A.T."/>
            <person name="Beckman K.B."/>
            <person name="Gohl D.M."/>
        </authorList>
    </citation>
    <scope>NUCLEOTIDE SEQUENCE</scope>
    <source>
        <strain evidence="5">Duluth1</strain>
        <tissue evidence="5">Whole animal</tissue>
    </source>
</reference>
<gene>
    <name evidence="5" type="ORF">DPMN_066478</name>
</gene>
<dbReference type="FunFam" id="3.40.50.300:FF:000827">
    <property type="entry name" value="KTI12 chromatin-associated homolog"/>
    <property type="match status" value="1"/>
</dbReference>
<evidence type="ECO:0000313" key="6">
    <source>
        <dbReference type="Proteomes" id="UP000828390"/>
    </source>
</evidence>
<dbReference type="PANTHER" id="PTHR12435">
    <property type="match status" value="1"/>
</dbReference>
<comment type="caution">
    <text evidence="5">The sequence shown here is derived from an EMBL/GenBank/DDBJ whole genome shotgun (WGS) entry which is preliminary data.</text>
</comment>
<evidence type="ECO:0000256" key="3">
    <source>
        <dbReference type="ARBA" id="ARBA00025768"/>
    </source>
</evidence>
<dbReference type="GO" id="GO:0006357">
    <property type="term" value="P:regulation of transcription by RNA polymerase II"/>
    <property type="evidence" value="ECO:0007669"/>
    <property type="project" value="UniProtKB-ARBA"/>
</dbReference>
<dbReference type="InterPro" id="IPR013641">
    <property type="entry name" value="KTI12/PSTK"/>
</dbReference>
<dbReference type="OrthoDB" id="9972657at2759"/>
<sequence length="275" mass="31536">MPFILICGYPSCGKSRRTEELKKYFENEQKKTVVEVSDHNTGVDRNKVYADSKEEKIVRGNLKSSVQRNLSKETITILDSLNYIKGFRYELYCVTKECQTTQCVIFCDTSKELASEWNNSRAEEEKYLQQIFDGLVQRFEEPRSNNRWDSPLFVIQKDDMLPLDAISDALFKKKAPAPNASTAPQPLSSTNFLYELDKTTQDVVGVIMGSQKTCVPGDTIGVPGATDQLQYCRPLTLAELQRLRRQFITYMKMHPVSNHAQLTNMFIQYLNNTLK</sequence>
<dbReference type="InterPro" id="IPR027417">
    <property type="entry name" value="P-loop_NTPase"/>
</dbReference>
<evidence type="ECO:0000256" key="2">
    <source>
        <dbReference type="ARBA" id="ARBA00022840"/>
    </source>
</evidence>
<dbReference type="Pfam" id="PF08433">
    <property type="entry name" value="KTI12"/>
    <property type="match status" value="1"/>
</dbReference>
<evidence type="ECO:0000256" key="1">
    <source>
        <dbReference type="ARBA" id="ARBA00022741"/>
    </source>
</evidence>
<reference evidence="5" key="2">
    <citation type="submission" date="2020-11" db="EMBL/GenBank/DDBJ databases">
        <authorList>
            <person name="McCartney M.A."/>
            <person name="Auch B."/>
            <person name="Kono T."/>
            <person name="Mallez S."/>
            <person name="Becker A."/>
            <person name="Gohl D.M."/>
            <person name="Silverstein K.A.T."/>
            <person name="Koren S."/>
            <person name="Bechman K.B."/>
            <person name="Herman A."/>
            <person name="Abrahante J.E."/>
            <person name="Garbe J."/>
        </authorList>
    </citation>
    <scope>NUCLEOTIDE SEQUENCE</scope>
    <source>
        <strain evidence="5">Duluth1</strain>
        <tissue evidence="5">Whole animal</tissue>
    </source>
</reference>
<protein>
    <recommendedName>
        <fullName evidence="4">Protein KTI12 homolog</fullName>
    </recommendedName>
</protein>
<keyword evidence="2" id="KW-0067">ATP-binding</keyword>
<dbReference type="GO" id="GO:0006400">
    <property type="term" value="P:tRNA modification"/>
    <property type="evidence" value="ECO:0007669"/>
    <property type="project" value="UniProtKB-ARBA"/>
</dbReference>